<dbReference type="OrthoDB" id="2553867at2759"/>
<evidence type="ECO:0000256" key="2">
    <source>
        <dbReference type="SAM" id="Phobius"/>
    </source>
</evidence>
<dbReference type="HOGENOM" id="CLU_260929_0_0_1"/>
<feature type="compositionally biased region" description="Low complexity" evidence="1">
    <location>
        <begin position="839"/>
        <end position="854"/>
    </location>
</feature>
<keyword evidence="2" id="KW-0472">Membrane</keyword>
<feature type="region of interest" description="Disordered" evidence="1">
    <location>
        <begin position="176"/>
        <end position="200"/>
    </location>
</feature>
<feature type="compositionally biased region" description="Basic and acidic residues" evidence="1">
    <location>
        <begin position="233"/>
        <end position="258"/>
    </location>
</feature>
<feature type="region of interest" description="Disordered" evidence="1">
    <location>
        <begin position="233"/>
        <end position="264"/>
    </location>
</feature>
<feature type="region of interest" description="Disordered" evidence="1">
    <location>
        <begin position="552"/>
        <end position="573"/>
    </location>
</feature>
<feature type="region of interest" description="Disordered" evidence="1">
    <location>
        <begin position="291"/>
        <end position="444"/>
    </location>
</feature>
<feature type="region of interest" description="Disordered" evidence="1">
    <location>
        <begin position="839"/>
        <end position="909"/>
    </location>
</feature>
<feature type="region of interest" description="Disordered" evidence="1">
    <location>
        <begin position="585"/>
        <end position="685"/>
    </location>
</feature>
<feature type="compositionally biased region" description="Low complexity" evidence="1">
    <location>
        <begin position="552"/>
        <end position="567"/>
    </location>
</feature>
<feature type="compositionally biased region" description="Low complexity" evidence="1">
    <location>
        <begin position="322"/>
        <end position="335"/>
    </location>
</feature>
<reference evidence="3 4" key="1">
    <citation type="journal article" date="2014" name="Genome Announc.">
        <title>Genome sequence of the basidiomycetous fungus Pseudozyma aphidis DSM70725, an efficient producer of biosurfactant mannosylerythritol lipids.</title>
        <authorList>
            <person name="Lorenz S."/>
            <person name="Guenther M."/>
            <person name="Grumaz C."/>
            <person name="Rupp S."/>
            <person name="Zibek S."/>
            <person name="Sohn K."/>
        </authorList>
    </citation>
    <scope>NUCLEOTIDE SEQUENCE [LARGE SCALE GENOMIC DNA]</scope>
    <source>
        <strain evidence="4">ATCC 32657 / CBS 517.83 / DSM 70725 / JCM 10318 / NBRC 10182 / NRRL Y-7954 / St-0401</strain>
    </source>
</reference>
<proteinExistence type="predicted"/>
<protein>
    <submittedName>
        <fullName evidence="3">Uncharacterized protein</fullName>
    </submittedName>
</protein>
<gene>
    <name evidence="3" type="ORF">PaG_03704</name>
</gene>
<comment type="caution">
    <text evidence="3">The sequence shown here is derived from an EMBL/GenBank/DDBJ whole genome shotgun (WGS) entry which is preliminary data.</text>
</comment>
<keyword evidence="2" id="KW-1133">Transmembrane helix</keyword>
<accession>W3VKV2</accession>
<sequence length="1308" mass="138635">MAGSTSAIRCPCPAPCCALLHILFLPLPSVQIHRAASVSTSLTSFILVACLFTTILTLPPFPTNLHLLLQPQLHHLCPVSDNPAVRHPSIPTIFNIASANPTVFSLLHCPILSRCLNLLSSLQAIARPSQSHSGSIYHRLFARPSPSKLPSSPTAPISLRSAAMLVYMSQYVEERSASPAPIPTRPPVARPPPSKSKKGKINFVSKASLAIFDPRHAMGIDTGRDWYEADYHTPEPRSSFDHASHRAGRYSEDRERSHKWTASPTPELEAFATSMEDYAQGPSDVAASLEMTRQPSASSSVFEDDRDAPEMPARRRFYSRKSVAASASNTPTSATFPSDDLLFSPLGTKPKSSRSAGAGANAGSSSSSLARFFTRKKKEKTPHLSSLASRSTPDLFDGVPQSAPPTTLTFEQSGFHFSPQRKGSSGSSLHESPSSLPTSPERAPLRMIQDFSPSRTSPLSTKKSMSALRQIREAQSGAGAANGRSITFAAPEERPRPRHSNARSDMFDAAPALPPLPSFDSSSPMIPLEFAWDAKRRTGRESQMPMLGANRPVSRVVSSTGRGVPSPGLNPIRLNDLRKSTITLRNEPVLQSGEEGRSPTGKSAALGKRSVNSSSAKRLSMTQRVVDGLLDQNRGREEPEMRARRSDMEVRSARRRSRSADGRTVPALKLHDYASPPSSNSHSDSVFPAFVRHAPVAADRANSPQPRFFADQHAAATTPTPHQPAAFAPASPVSPASPARRTAAHSQSPSRSPQRPPAAVETHQARRVNFAGQRAKAVAVASPLLLSRSPLMAGRSGTPLPVVNIMPPTPDLAATSEDHERQEEALQRYETVVAQQKPVEATPVPTPTVKAPAASEQRALPSRSDAATPTPKSVPVATAPVQPAKVARTAPASPESVYSPASVYSPEENQSPFAPLLAGLLGNDETVSKEQVAITADSVAAELSYAGVPRTESVTSQLSEADSHRSSSSGAFAFSRSMSSSSFASGGTFSSASSNASESPERRMNYLPSSTTFEFSPTKMTSSTSVASTAGTSIFELEAELRGSVASKGTGIDVLESSDVFGSSELKKAFQLKGASAPANAPDSSDCDTPTLASVRQMGASVTPATAARSEDKTVGRQLGLSMDLSELAQELGLGRLSQIGLAHLKGVESLAEKPAATAAAACKKMQPVKPPKSSARGAAGTLSRFGMGMNDIASSAAMSPLPVSIAGRSPQTPPRTRIPLTEPQSGPKVSASGVPKAEGGFGLGLHFVESPSPQSQPRKAAIAPGSYGKTLLDRTQAAPAQIDIQLEMQAHHEVYEQEEPEWVGVAM</sequence>
<keyword evidence="4" id="KW-1185">Reference proteome</keyword>
<evidence type="ECO:0000313" key="3">
    <source>
        <dbReference type="EMBL" id="ETS62140.1"/>
    </source>
</evidence>
<feature type="compositionally biased region" description="Polar residues" evidence="1">
    <location>
        <begin position="610"/>
        <end position="623"/>
    </location>
</feature>
<feature type="compositionally biased region" description="Low complexity" evidence="1">
    <location>
        <begin position="675"/>
        <end position="685"/>
    </location>
</feature>
<feature type="compositionally biased region" description="Polar residues" evidence="1">
    <location>
        <begin position="291"/>
        <end position="301"/>
    </location>
</feature>
<feature type="region of interest" description="Disordered" evidence="1">
    <location>
        <begin position="474"/>
        <end position="501"/>
    </location>
</feature>
<keyword evidence="2" id="KW-0812">Transmembrane</keyword>
<evidence type="ECO:0000313" key="4">
    <source>
        <dbReference type="Proteomes" id="UP000019462"/>
    </source>
</evidence>
<evidence type="ECO:0000256" key="1">
    <source>
        <dbReference type="SAM" id="MobiDB-lite"/>
    </source>
</evidence>
<organism evidence="3 4">
    <name type="scientific">Moesziomyces aphidis</name>
    <name type="common">Pseudozyma aphidis</name>
    <dbReference type="NCBI Taxonomy" id="84754"/>
    <lineage>
        <taxon>Eukaryota</taxon>
        <taxon>Fungi</taxon>
        <taxon>Dikarya</taxon>
        <taxon>Basidiomycota</taxon>
        <taxon>Ustilaginomycotina</taxon>
        <taxon>Ustilaginomycetes</taxon>
        <taxon>Ustilaginales</taxon>
        <taxon>Ustilaginaceae</taxon>
        <taxon>Moesziomyces</taxon>
    </lineage>
</organism>
<feature type="compositionally biased region" description="Pro residues" evidence="1">
    <location>
        <begin position="180"/>
        <end position="194"/>
    </location>
</feature>
<feature type="transmembrane region" description="Helical" evidence="2">
    <location>
        <begin position="42"/>
        <end position="61"/>
    </location>
</feature>
<dbReference type="Proteomes" id="UP000019462">
    <property type="component" value="Unassembled WGS sequence"/>
</dbReference>
<dbReference type="EMBL" id="AWNI01000012">
    <property type="protein sequence ID" value="ETS62140.1"/>
    <property type="molecule type" value="Genomic_DNA"/>
</dbReference>
<feature type="compositionally biased region" description="Low complexity" evidence="1">
    <location>
        <begin position="423"/>
        <end position="441"/>
    </location>
</feature>
<name>W3VKV2_MOEAP</name>
<feature type="compositionally biased region" description="Low complexity" evidence="1">
    <location>
        <begin position="353"/>
        <end position="370"/>
    </location>
</feature>
<feature type="region of interest" description="Disordered" evidence="1">
    <location>
        <begin position="1203"/>
        <end position="1263"/>
    </location>
</feature>
<feature type="region of interest" description="Disordered" evidence="1">
    <location>
        <begin position="716"/>
        <end position="763"/>
    </location>
</feature>
<feature type="compositionally biased region" description="Polar residues" evidence="1">
    <location>
        <begin position="383"/>
        <end position="392"/>
    </location>
</feature>
<feature type="compositionally biased region" description="Low complexity" evidence="1">
    <location>
        <begin position="716"/>
        <end position="759"/>
    </location>
</feature>
<feature type="compositionally biased region" description="Basic and acidic residues" evidence="1">
    <location>
        <begin position="633"/>
        <end position="652"/>
    </location>
</feature>